<keyword evidence="1" id="KW-1133">Transmembrane helix</keyword>
<keyword evidence="1" id="KW-0472">Membrane</keyword>
<accession>A0A977KC40</accession>
<dbReference type="KEGG" id="ipc:IPA_02040"/>
<evidence type="ECO:0000313" key="2">
    <source>
        <dbReference type="EMBL" id="UXD22136.1"/>
    </source>
</evidence>
<keyword evidence="1" id="KW-0812">Transmembrane</keyword>
<feature type="transmembrane region" description="Helical" evidence="1">
    <location>
        <begin position="73"/>
        <end position="90"/>
    </location>
</feature>
<dbReference type="SUPFAM" id="SSF50998">
    <property type="entry name" value="Quinoprotein alcohol dehydrogenase-like"/>
    <property type="match status" value="1"/>
</dbReference>
<name>A0A977KC40_9CREN</name>
<sequence length="544" mass="62364">MNFPLWGLLFLALTITYVLARKKDALLFLPEILKKKEVKENVFYAILIEAIYRGYLWLILINYGYIVAVVGELVIPILVRAIVSYSFGILPNSLYSVKKERTGEIDSMFVKVGFRLVRPLERLTIMPSTSFRKIDLIGYVSNTVFPTLLISLSDSLSLTLIAKMSLFILILLNYHYKENCERKGNAVICKIPSGTVRVSSRIKITGCHGDPGQFIEVRNCNAQLEVITSELGIETSSEKVEVEMKGLGGYTKKELEVNEEDLLIYPIWVKKRIGHFHIRSQGTFAITSSPYLYILTPRGEVEFGLMNSRIGDGILHNNFLFYTIWPDSIIVRNMESHIERKISNRRSSTFLIRLIGDYLIVCWRGCTAFKVYLDKFDKFDKSIVEELWHLSFYGLVDKRIEYREGLLYMPVVLGDLLITDVESGRVLNRLKFGKYNTPMSVALRENELYLLLTRELRVYDISSPEEPKLLWKKKLPTEAIDVAVSNRGEIAITFSGDNSFIVLDPEGNTIFRKRVSYTMQGVAWLDDILLVGVLPDQLHAYKRL</sequence>
<keyword evidence="3" id="KW-1185">Reference proteome</keyword>
<dbReference type="InterPro" id="IPR011047">
    <property type="entry name" value="Quinoprotein_ADH-like_sf"/>
</dbReference>
<dbReference type="Proteomes" id="UP001063698">
    <property type="component" value="Chromosome"/>
</dbReference>
<organism evidence="2 3">
    <name type="scientific">Ignicoccus pacificus DSM 13166</name>
    <dbReference type="NCBI Taxonomy" id="940294"/>
    <lineage>
        <taxon>Archaea</taxon>
        <taxon>Thermoproteota</taxon>
        <taxon>Thermoprotei</taxon>
        <taxon>Desulfurococcales</taxon>
        <taxon>Desulfurococcaceae</taxon>
        <taxon>Ignicoccus</taxon>
    </lineage>
</organism>
<evidence type="ECO:0000256" key="1">
    <source>
        <dbReference type="SAM" id="Phobius"/>
    </source>
</evidence>
<dbReference type="EMBL" id="CP006868">
    <property type="protein sequence ID" value="UXD22136.1"/>
    <property type="molecule type" value="Genomic_DNA"/>
</dbReference>
<feature type="transmembrane region" description="Helical" evidence="1">
    <location>
        <begin position="44"/>
        <end position="66"/>
    </location>
</feature>
<dbReference type="AlphaFoldDB" id="A0A977KC40"/>
<gene>
    <name evidence="2" type="ORF">IPA_02040</name>
</gene>
<reference evidence="2" key="1">
    <citation type="submission" date="2013-11" db="EMBL/GenBank/DDBJ databases">
        <title>Comparative genomics of Ignicoccus.</title>
        <authorList>
            <person name="Podar M."/>
        </authorList>
    </citation>
    <scope>NUCLEOTIDE SEQUENCE</scope>
    <source>
        <strain evidence="2">DSM 13166</strain>
    </source>
</reference>
<proteinExistence type="predicted"/>
<evidence type="ECO:0000313" key="3">
    <source>
        <dbReference type="Proteomes" id="UP001063698"/>
    </source>
</evidence>
<protein>
    <submittedName>
        <fullName evidence="2">Uncharacterized protein</fullName>
    </submittedName>
</protein>